<keyword evidence="4" id="KW-1185">Reference proteome</keyword>
<dbReference type="Gene3D" id="3.40.50.720">
    <property type="entry name" value="NAD(P)-binding Rossmann-like Domain"/>
    <property type="match status" value="1"/>
</dbReference>
<dbReference type="Proteomes" id="UP000192756">
    <property type="component" value="Unassembled WGS sequence"/>
</dbReference>
<evidence type="ECO:0000256" key="1">
    <source>
        <dbReference type="ARBA" id="ARBA00007637"/>
    </source>
</evidence>
<dbReference type="STRING" id="151894.SAMN04488524_2613"/>
<dbReference type="AlphaFoldDB" id="A0A1W2BT79"/>
<dbReference type="RefSeq" id="WP_235012545.1">
    <property type="nucleotide sequence ID" value="NZ_FWXT01000001.1"/>
</dbReference>
<dbReference type="Pfam" id="PF01370">
    <property type="entry name" value="Epimerase"/>
    <property type="match status" value="1"/>
</dbReference>
<dbReference type="InterPro" id="IPR001509">
    <property type="entry name" value="Epimerase_deHydtase"/>
</dbReference>
<dbReference type="InterPro" id="IPR036291">
    <property type="entry name" value="NAD(P)-bd_dom_sf"/>
</dbReference>
<proteinExistence type="inferred from homology"/>
<accession>A0A1W2BT79</accession>
<sequence length="301" mass="32978">MVIKNILLTGSSGFLGKYIYTQLKTQFELDTLGRNKIDDVCFDFSNDNLCIGKPYDLVIHCAGKAHVVPKTDNEKRAFFEMNVQGTQFLLNGLEKHIPPKALVFVSSVAVYGREFGNLINEECELLAVDPYGLSKVQAENLILNWCEKHNVICTILRLPLVVGTNPPGNLEAMIKGISKGYYFDIAGGTARKSMVLAKDVAGIIPKVASIGGIYNLTDGKHPSFSELSLYISGRLGKSKPFNIPAWIARTVAYAGDLLGSRSPFNSGVFTKITKNLTFDDKKAVNAFGWSPSSVLSDFKIN</sequence>
<evidence type="ECO:0000313" key="4">
    <source>
        <dbReference type="Proteomes" id="UP000192756"/>
    </source>
</evidence>
<reference evidence="4" key="1">
    <citation type="submission" date="2017-04" db="EMBL/GenBank/DDBJ databases">
        <authorList>
            <person name="Varghese N."/>
            <person name="Submissions S."/>
        </authorList>
    </citation>
    <scope>NUCLEOTIDE SEQUENCE [LARGE SCALE GENOMIC DNA]</scope>
    <source>
        <strain evidence="4">DSM 12126</strain>
    </source>
</reference>
<name>A0A1W2BT79_9SPHI</name>
<evidence type="ECO:0000259" key="2">
    <source>
        <dbReference type="Pfam" id="PF01370"/>
    </source>
</evidence>
<comment type="similarity">
    <text evidence="1">Belongs to the NAD(P)-dependent epimerase/dehydratase family.</text>
</comment>
<dbReference type="PANTHER" id="PTHR43000">
    <property type="entry name" value="DTDP-D-GLUCOSE 4,6-DEHYDRATASE-RELATED"/>
    <property type="match status" value="1"/>
</dbReference>
<dbReference type="SUPFAM" id="SSF51735">
    <property type="entry name" value="NAD(P)-binding Rossmann-fold domains"/>
    <property type="match status" value="1"/>
</dbReference>
<evidence type="ECO:0000313" key="3">
    <source>
        <dbReference type="EMBL" id="SMC76163.1"/>
    </source>
</evidence>
<gene>
    <name evidence="3" type="ORF">SAMN04488524_2613</name>
</gene>
<organism evidence="3 4">
    <name type="scientific">Pedobacter africanus</name>
    <dbReference type="NCBI Taxonomy" id="151894"/>
    <lineage>
        <taxon>Bacteria</taxon>
        <taxon>Pseudomonadati</taxon>
        <taxon>Bacteroidota</taxon>
        <taxon>Sphingobacteriia</taxon>
        <taxon>Sphingobacteriales</taxon>
        <taxon>Sphingobacteriaceae</taxon>
        <taxon>Pedobacter</taxon>
    </lineage>
</organism>
<dbReference type="EMBL" id="FWXT01000001">
    <property type="protein sequence ID" value="SMC76163.1"/>
    <property type="molecule type" value="Genomic_DNA"/>
</dbReference>
<feature type="domain" description="NAD-dependent epimerase/dehydratase" evidence="2">
    <location>
        <begin position="6"/>
        <end position="207"/>
    </location>
</feature>
<protein>
    <submittedName>
        <fullName evidence="3">Nucleoside-diphosphate-sugar epimerase</fullName>
    </submittedName>
</protein>